<comment type="caution">
    <text evidence="2">The sequence shown here is derived from an EMBL/GenBank/DDBJ whole genome shotgun (WGS) entry which is preliminary data.</text>
</comment>
<feature type="compositionally biased region" description="Basic and acidic residues" evidence="1">
    <location>
        <begin position="56"/>
        <end position="71"/>
    </location>
</feature>
<name>A0ABD2NMG2_9CUCU</name>
<evidence type="ECO:0000313" key="3">
    <source>
        <dbReference type="Proteomes" id="UP001516400"/>
    </source>
</evidence>
<evidence type="ECO:0000313" key="2">
    <source>
        <dbReference type="EMBL" id="KAL3279805.1"/>
    </source>
</evidence>
<dbReference type="AlphaFoldDB" id="A0ABD2NMG2"/>
<feature type="region of interest" description="Disordered" evidence="1">
    <location>
        <begin position="1"/>
        <end position="71"/>
    </location>
</feature>
<dbReference type="EMBL" id="JABFTP020000124">
    <property type="protein sequence ID" value="KAL3279805.1"/>
    <property type="molecule type" value="Genomic_DNA"/>
</dbReference>
<protein>
    <submittedName>
        <fullName evidence="2">Uncharacterized protein</fullName>
    </submittedName>
</protein>
<sequence length="71" mass="8139">MDSYRFSVASLSQEISDNESEPLEYQDNGSSDEHVLPHSDNSSCEEEIPQVSAEEEEKKRNHEKGQRNLNE</sequence>
<organism evidence="2 3">
    <name type="scientific">Cryptolaemus montrouzieri</name>
    <dbReference type="NCBI Taxonomy" id="559131"/>
    <lineage>
        <taxon>Eukaryota</taxon>
        <taxon>Metazoa</taxon>
        <taxon>Ecdysozoa</taxon>
        <taxon>Arthropoda</taxon>
        <taxon>Hexapoda</taxon>
        <taxon>Insecta</taxon>
        <taxon>Pterygota</taxon>
        <taxon>Neoptera</taxon>
        <taxon>Endopterygota</taxon>
        <taxon>Coleoptera</taxon>
        <taxon>Polyphaga</taxon>
        <taxon>Cucujiformia</taxon>
        <taxon>Coccinelloidea</taxon>
        <taxon>Coccinellidae</taxon>
        <taxon>Scymninae</taxon>
        <taxon>Scymnini</taxon>
        <taxon>Cryptolaemus</taxon>
    </lineage>
</organism>
<accession>A0ABD2NMG2</accession>
<evidence type="ECO:0000256" key="1">
    <source>
        <dbReference type="SAM" id="MobiDB-lite"/>
    </source>
</evidence>
<proteinExistence type="predicted"/>
<gene>
    <name evidence="2" type="ORF">HHI36_017313</name>
</gene>
<reference evidence="2 3" key="1">
    <citation type="journal article" date="2021" name="BMC Biol.">
        <title>Horizontally acquired antibacterial genes associated with adaptive radiation of ladybird beetles.</title>
        <authorList>
            <person name="Li H.S."/>
            <person name="Tang X.F."/>
            <person name="Huang Y.H."/>
            <person name="Xu Z.Y."/>
            <person name="Chen M.L."/>
            <person name="Du X.Y."/>
            <person name="Qiu B.Y."/>
            <person name="Chen P.T."/>
            <person name="Zhang W."/>
            <person name="Slipinski A."/>
            <person name="Escalona H.E."/>
            <person name="Waterhouse R.M."/>
            <person name="Zwick A."/>
            <person name="Pang H."/>
        </authorList>
    </citation>
    <scope>NUCLEOTIDE SEQUENCE [LARGE SCALE GENOMIC DNA]</scope>
    <source>
        <strain evidence="2">SYSU2018</strain>
    </source>
</reference>
<dbReference type="Proteomes" id="UP001516400">
    <property type="component" value="Unassembled WGS sequence"/>
</dbReference>
<keyword evidence="3" id="KW-1185">Reference proteome</keyword>